<gene>
    <name evidence="2" type="ORF">FLX08_04825</name>
</gene>
<sequence>MRTARTPLARRTANTDPGRGLPAAPRRPTGRSTGSPRPAPPATPPRSTRTRPPVTPERRHPAQGTTGTTTGIRPGGGRTCGGAGRPSRSEGR</sequence>
<dbReference type="EMBL" id="VIRM01000004">
    <property type="protein sequence ID" value="TQS23213.1"/>
    <property type="molecule type" value="Genomic_DNA"/>
</dbReference>
<protein>
    <submittedName>
        <fullName evidence="2">Uncharacterized protein</fullName>
    </submittedName>
</protein>
<evidence type="ECO:0000256" key="1">
    <source>
        <dbReference type="SAM" id="MobiDB-lite"/>
    </source>
</evidence>
<dbReference type="AlphaFoldDB" id="A0A544Z2D0"/>
<organism evidence="2 3">
    <name type="scientific">Microbispora hainanensis</name>
    <dbReference type="NCBI Taxonomy" id="568844"/>
    <lineage>
        <taxon>Bacteria</taxon>
        <taxon>Bacillati</taxon>
        <taxon>Actinomycetota</taxon>
        <taxon>Actinomycetes</taxon>
        <taxon>Streptosporangiales</taxon>
        <taxon>Streptosporangiaceae</taxon>
        <taxon>Microbispora</taxon>
    </lineage>
</organism>
<name>A0A544Z2D0_9ACTN</name>
<evidence type="ECO:0000313" key="2">
    <source>
        <dbReference type="EMBL" id="TQS23213.1"/>
    </source>
</evidence>
<feature type="compositionally biased region" description="Gly residues" evidence="1">
    <location>
        <begin position="73"/>
        <end position="84"/>
    </location>
</feature>
<evidence type="ECO:0000313" key="3">
    <source>
        <dbReference type="Proteomes" id="UP000316541"/>
    </source>
</evidence>
<accession>A0A544Z2D0</accession>
<feature type="compositionally biased region" description="Low complexity" evidence="1">
    <location>
        <begin position="1"/>
        <end position="36"/>
    </location>
</feature>
<feature type="region of interest" description="Disordered" evidence="1">
    <location>
        <begin position="1"/>
        <end position="92"/>
    </location>
</feature>
<proteinExistence type="predicted"/>
<comment type="caution">
    <text evidence="2">The sequence shown here is derived from an EMBL/GenBank/DDBJ whole genome shotgun (WGS) entry which is preliminary data.</text>
</comment>
<reference evidence="2 3" key="1">
    <citation type="submission" date="2019-07" db="EMBL/GenBank/DDBJ databases">
        <title>Microbispora hainanensis DSM 45428.</title>
        <authorList>
            <person name="Thawai C."/>
        </authorList>
    </citation>
    <scope>NUCLEOTIDE SEQUENCE [LARGE SCALE GENOMIC DNA]</scope>
    <source>
        <strain evidence="2 3">DSM 45428</strain>
    </source>
</reference>
<dbReference type="Proteomes" id="UP000316541">
    <property type="component" value="Unassembled WGS sequence"/>
</dbReference>